<reference evidence="1 2" key="1">
    <citation type="submission" date="2019-08" db="EMBL/GenBank/DDBJ databases">
        <title>Massilia golmudensis sp. nov., isolated from sand in the Qinghai-Tibetan Plateau.</title>
        <authorList>
            <person name="Zhang B."/>
        </authorList>
    </citation>
    <scope>NUCLEOTIDE SEQUENCE [LARGE SCALE GENOMIC DNA]</scope>
    <source>
        <strain evidence="1 2">GEM5</strain>
    </source>
</reference>
<dbReference type="Proteomes" id="UP000321413">
    <property type="component" value="Unassembled WGS sequence"/>
</dbReference>
<proteinExistence type="predicted"/>
<keyword evidence="2" id="KW-1185">Reference proteome</keyword>
<evidence type="ECO:0000313" key="1">
    <source>
        <dbReference type="EMBL" id="TXF96253.1"/>
    </source>
</evidence>
<organism evidence="1 2">
    <name type="scientific">Massilia arenae</name>
    <dbReference type="NCBI Taxonomy" id="2603288"/>
    <lineage>
        <taxon>Bacteria</taxon>
        <taxon>Pseudomonadati</taxon>
        <taxon>Pseudomonadota</taxon>
        <taxon>Betaproteobacteria</taxon>
        <taxon>Burkholderiales</taxon>
        <taxon>Oxalobacteraceae</taxon>
        <taxon>Telluria group</taxon>
        <taxon>Massilia</taxon>
    </lineage>
</organism>
<accession>A0A5C7FZE0</accession>
<gene>
    <name evidence="1" type="ORF">FVD38_25015</name>
</gene>
<name>A0A5C7FZE0_9BURK</name>
<dbReference type="RefSeq" id="WP_147937279.1">
    <property type="nucleotide sequence ID" value="NZ_VPFD01000042.1"/>
</dbReference>
<comment type="caution">
    <text evidence="1">The sequence shown here is derived from an EMBL/GenBank/DDBJ whole genome shotgun (WGS) entry which is preliminary data.</text>
</comment>
<sequence>MAASVYRYSSTNIIPAPCWEVIVQQSESATSFGAKAYMRGDEIVIALRGTDDIPKDMYDVN</sequence>
<evidence type="ECO:0000313" key="2">
    <source>
        <dbReference type="Proteomes" id="UP000321413"/>
    </source>
</evidence>
<dbReference type="AlphaFoldDB" id="A0A5C7FZE0"/>
<dbReference type="EMBL" id="VPFD01000042">
    <property type="protein sequence ID" value="TXF96253.1"/>
    <property type="molecule type" value="Genomic_DNA"/>
</dbReference>
<protein>
    <submittedName>
        <fullName evidence="1">Uncharacterized protein</fullName>
    </submittedName>
</protein>